<reference evidence="1 2" key="1">
    <citation type="submission" date="2016-08" db="EMBL/GenBank/DDBJ databases">
        <authorList>
            <person name="Seilhamer J.J."/>
        </authorList>
    </citation>
    <scope>NUCLEOTIDE SEQUENCE [LARGE SCALE GENOMIC DNA]</scope>
    <source>
        <strain evidence="1 2">PH27A</strain>
    </source>
</reference>
<dbReference type="PANTHER" id="PTHR35802:SF1">
    <property type="entry name" value="PROTEASE SYNTHASE AND SPORULATION PROTEIN PAI 2"/>
    <property type="match status" value="1"/>
</dbReference>
<dbReference type="AlphaFoldDB" id="A0A1E2V7B9"/>
<dbReference type="Gene3D" id="2.30.110.10">
    <property type="entry name" value="Electron Transport, Fmn-binding Protein, Chain A"/>
    <property type="match status" value="1"/>
</dbReference>
<dbReference type="EMBL" id="MDTQ01000001">
    <property type="protein sequence ID" value="ODC02910.1"/>
    <property type="molecule type" value="Genomic_DNA"/>
</dbReference>
<evidence type="ECO:0000313" key="2">
    <source>
        <dbReference type="Proteomes" id="UP000094291"/>
    </source>
</evidence>
<dbReference type="STRING" id="197479.BFW38_04425"/>
<dbReference type="PIRSF" id="PIRSF010372">
    <property type="entry name" value="PaiB"/>
    <property type="match status" value="1"/>
</dbReference>
<dbReference type="OrthoDB" id="9794948at2"/>
<organism evidence="1 2">
    <name type="scientific">Terasakiispira papahanaumokuakeensis</name>
    <dbReference type="NCBI Taxonomy" id="197479"/>
    <lineage>
        <taxon>Bacteria</taxon>
        <taxon>Pseudomonadati</taxon>
        <taxon>Pseudomonadota</taxon>
        <taxon>Gammaproteobacteria</taxon>
        <taxon>Oceanospirillales</taxon>
        <taxon>Terasakiispira</taxon>
    </lineage>
</organism>
<dbReference type="RefSeq" id="WP_068997305.1">
    <property type="nucleotide sequence ID" value="NZ_MDTQ01000001.1"/>
</dbReference>
<protein>
    <submittedName>
        <fullName evidence="1">Transcriptional regulator</fullName>
    </submittedName>
</protein>
<comment type="caution">
    <text evidence="1">The sequence shown here is derived from an EMBL/GenBank/DDBJ whole genome shotgun (WGS) entry which is preliminary data.</text>
</comment>
<dbReference type="Pfam" id="PF04299">
    <property type="entry name" value="FMN_bind_2"/>
    <property type="match status" value="1"/>
</dbReference>
<dbReference type="PANTHER" id="PTHR35802">
    <property type="entry name" value="PROTEASE SYNTHASE AND SPORULATION PROTEIN PAI 2"/>
    <property type="match status" value="1"/>
</dbReference>
<proteinExistence type="predicted"/>
<sequence>MYTPSALAMTEKDDIAAFIHHFGFALLVTPDLDATHLPLFLDREQSPMGMLYGHLSRANPQAHTLDGQRVLAIFSGPHSYISPTWYASAPAVPTWNYAAVHCYGQVELLSEAETTRSMDTLVTQYEPALLSDDAVAQALMPSAFKQKLQQGVVGFRILLDQIQGKEKLGQQRPDADQQGVYQALQQSDRHDERALAAYMKQRQLGTGAR</sequence>
<name>A0A1E2V7B9_9GAMM</name>
<dbReference type="InterPro" id="IPR012349">
    <property type="entry name" value="Split_barrel_FMN-bd"/>
</dbReference>
<dbReference type="SUPFAM" id="SSF50475">
    <property type="entry name" value="FMN-binding split barrel"/>
    <property type="match status" value="1"/>
</dbReference>
<keyword evidence="2" id="KW-1185">Reference proteome</keyword>
<accession>A0A1E2V7B9</accession>
<dbReference type="InterPro" id="IPR007396">
    <property type="entry name" value="TR_PAI2-type"/>
</dbReference>
<gene>
    <name evidence="1" type="ORF">BFW38_04425</name>
</gene>
<evidence type="ECO:0000313" key="1">
    <source>
        <dbReference type="EMBL" id="ODC02910.1"/>
    </source>
</evidence>
<dbReference type="Proteomes" id="UP000094291">
    <property type="component" value="Unassembled WGS sequence"/>
</dbReference>